<organism evidence="2 4">
    <name type="scientific">Terriglobus roseus (strain DSM 18391 / NRRL B-41598 / KBS 63)</name>
    <dbReference type="NCBI Taxonomy" id="926566"/>
    <lineage>
        <taxon>Bacteria</taxon>
        <taxon>Pseudomonadati</taxon>
        <taxon>Acidobacteriota</taxon>
        <taxon>Terriglobia</taxon>
        <taxon>Terriglobales</taxon>
        <taxon>Acidobacteriaceae</taxon>
        <taxon>Terriglobus</taxon>
    </lineage>
</organism>
<dbReference type="InterPro" id="IPR050627">
    <property type="entry name" value="Nitroreductase/BluB"/>
</dbReference>
<dbReference type="eggNOG" id="COG0778">
    <property type="taxonomic scope" value="Bacteria"/>
</dbReference>
<accession>I3ZGT9</accession>
<reference evidence="2 4" key="1">
    <citation type="submission" date="2012-06" db="EMBL/GenBank/DDBJ databases">
        <title>Complete genome of Terriglobus roseus DSM 18391.</title>
        <authorList>
            <consortium name="US DOE Joint Genome Institute (JGI-PGF)"/>
            <person name="Lucas S."/>
            <person name="Copeland A."/>
            <person name="Lapidus A."/>
            <person name="Glavina del Rio T."/>
            <person name="Dalin E."/>
            <person name="Tice H."/>
            <person name="Bruce D."/>
            <person name="Goodwin L."/>
            <person name="Pitluck S."/>
            <person name="Peters L."/>
            <person name="Mikhailova N."/>
            <person name="Munk A.C.C."/>
            <person name="Kyrpides N."/>
            <person name="Mavromatis K."/>
            <person name="Ivanova N."/>
            <person name="Brettin T."/>
            <person name="Detter J.C."/>
            <person name="Han C."/>
            <person name="Larimer F."/>
            <person name="Land M."/>
            <person name="Hauser L."/>
            <person name="Markowitz V."/>
            <person name="Cheng J.-F."/>
            <person name="Hugenholtz P."/>
            <person name="Woyke T."/>
            <person name="Wu D."/>
            <person name="Brambilla E."/>
            <person name="Klenk H.-P."/>
            <person name="Eisen J.A."/>
        </authorList>
    </citation>
    <scope>NUCLEOTIDE SEQUENCE [LARGE SCALE GENOMIC DNA]</scope>
    <source>
        <strain evidence="2">DSM 18391</strain>
        <strain evidence="4">DSM 18391 / NRRL B-41598 / KBS 63</strain>
    </source>
</reference>
<proteinExistence type="predicted"/>
<dbReference type="EMBL" id="CP003379">
    <property type="protein sequence ID" value="AFL88799.1"/>
    <property type="molecule type" value="Genomic_DNA"/>
</dbReference>
<evidence type="ECO:0000259" key="1">
    <source>
        <dbReference type="Pfam" id="PF00881"/>
    </source>
</evidence>
<dbReference type="PANTHER" id="PTHR23026">
    <property type="entry name" value="NADPH NITROREDUCTASE"/>
    <property type="match status" value="1"/>
</dbReference>
<dbReference type="RefSeq" id="WP_014786026.1">
    <property type="nucleotide sequence ID" value="NC_018014.1"/>
</dbReference>
<dbReference type="GO" id="GO:0016491">
    <property type="term" value="F:oxidoreductase activity"/>
    <property type="evidence" value="ECO:0007669"/>
    <property type="project" value="InterPro"/>
</dbReference>
<evidence type="ECO:0000313" key="3">
    <source>
        <dbReference type="EMBL" id="AFL88799.1"/>
    </source>
</evidence>
<dbReference type="InterPro" id="IPR000415">
    <property type="entry name" value="Nitroreductase-like"/>
</dbReference>
<dbReference type="PANTHER" id="PTHR23026:SF123">
    <property type="entry name" value="NAD(P)H NITROREDUCTASE RV3131-RELATED"/>
    <property type="match status" value="1"/>
</dbReference>
<gene>
    <name evidence="2" type="ordered locus">Terro_2191</name>
    <name evidence="3" type="ordered locus">Terro_2555</name>
</gene>
<sequence>MEAIRNRRSVRSFTSQPVDPELVQSLLEAANMAPSSRNSQPWAFWTFMDASCIRTIGQEVKAWIFHVPPDEPFASPMRPVISAIDYEVFYGAPVLILVLARSTAQEARDACCLAAENLMLAARAAGLGSSWVGIATDWFSLPETKRKLAIPANYSVVVPLVVGYPDAWPTETDRRLPEVRWCTLANKPADA</sequence>
<protein>
    <submittedName>
        <fullName evidence="2">Nitroreductase</fullName>
    </submittedName>
</protein>
<dbReference type="KEGG" id="trs:Terro_2191"/>
<dbReference type="STRING" id="926566.Terro_2191"/>
<dbReference type="Gene3D" id="3.40.109.10">
    <property type="entry name" value="NADH Oxidase"/>
    <property type="match status" value="1"/>
</dbReference>
<dbReference type="OrthoDB" id="9782629at2"/>
<dbReference type="CDD" id="cd02136">
    <property type="entry name" value="PnbA_NfnB-like"/>
    <property type="match status" value="1"/>
</dbReference>
<evidence type="ECO:0000313" key="4">
    <source>
        <dbReference type="Proteomes" id="UP000006056"/>
    </source>
</evidence>
<dbReference type="Proteomes" id="UP000006056">
    <property type="component" value="Chromosome"/>
</dbReference>
<dbReference type="InterPro" id="IPR029479">
    <property type="entry name" value="Nitroreductase"/>
</dbReference>
<dbReference type="HOGENOM" id="CLU_070764_7_3_0"/>
<evidence type="ECO:0000313" key="2">
    <source>
        <dbReference type="EMBL" id="AFL88457.1"/>
    </source>
</evidence>
<dbReference type="SUPFAM" id="SSF55469">
    <property type="entry name" value="FMN-dependent nitroreductase-like"/>
    <property type="match status" value="1"/>
</dbReference>
<dbReference type="EMBL" id="CP003379">
    <property type="protein sequence ID" value="AFL88457.1"/>
    <property type="molecule type" value="Genomic_DNA"/>
</dbReference>
<keyword evidence="4" id="KW-1185">Reference proteome</keyword>
<dbReference type="KEGG" id="trs:Terro_2555"/>
<dbReference type="AlphaFoldDB" id="I3ZGT9"/>
<dbReference type="Pfam" id="PF00881">
    <property type="entry name" value="Nitroreductase"/>
    <property type="match status" value="1"/>
</dbReference>
<name>I3ZGT9_TERRK</name>
<feature type="domain" description="Nitroreductase" evidence="1">
    <location>
        <begin position="4"/>
        <end position="164"/>
    </location>
</feature>